<dbReference type="PANTHER" id="PTHR14218:SF15">
    <property type="entry name" value="TRIPEPTIDYL-PEPTIDASE 1"/>
    <property type="match status" value="1"/>
</dbReference>
<evidence type="ECO:0000256" key="3">
    <source>
        <dbReference type="ARBA" id="ARBA00022825"/>
    </source>
</evidence>
<feature type="region of interest" description="Disordered" evidence="4">
    <location>
        <begin position="162"/>
        <end position="196"/>
    </location>
</feature>
<dbReference type="InterPro" id="IPR050819">
    <property type="entry name" value="Tripeptidyl-peptidase_I"/>
</dbReference>
<feature type="compositionally biased region" description="Polar residues" evidence="4">
    <location>
        <begin position="178"/>
        <end position="195"/>
    </location>
</feature>
<feature type="non-terminal residue" evidence="6">
    <location>
        <position position="272"/>
    </location>
</feature>
<dbReference type="InterPro" id="IPR036852">
    <property type="entry name" value="Peptidase_S8/S53_dom_sf"/>
</dbReference>
<proteinExistence type="predicted"/>
<evidence type="ECO:0000256" key="1">
    <source>
        <dbReference type="ARBA" id="ARBA00022670"/>
    </source>
</evidence>
<feature type="domain" description="Peptidase S53" evidence="5">
    <location>
        <begin position="1"/>
        <end position="272"/>
    </location>
</feature>
<feature type="non-terminal residue" evidence="6">
    <location>
        <position position="1"/>
    </location>
</feature>
<name>T0Z3W9_9ZZZZ</name>
<keyword evidence="2" id="KW-0378">Hydrolase</keyword>
<reference evidence="6" key="1">
    <citation type="submission" date="2013-08" db="EMBL/GenBank/DDBJ databases">
        <authorList>
            <person name="Mendez C."/>
            <person name="Richter M."/>
            <person name="Ferrer M."/>
            <person name="Sanchez J."/>
        </authorList>
    </citation>
    <scope>NUCLEOTIDE SEQUENCE</scope>
</reference>
<dbReference type="GO" id="GO:0008240">
    <property type="term" value="F:tripeptidyl-peptidase activity"/>
    <property type="evidence" value="ECO:0007669"/>
    <property type="project" value="TreeGrafter"/>
</dbReference>
<dbReference type="InterPro" id="IPR023828">
    <property type="entry name" value="Peptidase_S8_Ser-AS"/>
</dbReference>
<organism evidence="6">
    <name type="scientific">mine drainage metagenome</name>
    <dbReference type="NCBI Taxonomy" id="410659"/>
    <lineage>
        <taxon>unclassified sequences</taxon>
        <taxon>metagenomes</taxon>
        <taxon>ecological metagenomes</taxon>
    </lineage>
</organism>
<dbReference type="GO" id="GO:0004252">
    <property type="term" value="F:serine-type endopeptidase activity"/>
    <property type="evidence" value="ECO:0007669"/>
    <property type="project" value="InterPro"/>
</dbReference>
<feature type="compositionally biased region" description="Low complexity" evidence="4">
    <location>
        <begin position="162"/>
        <end position="177"/>
    </location>
</feature>
<dbReference type="PROSITE" id="PS51892">
    <property type="entry name" value="SUBTILASE"/>
    <property type="match status" value="1"/>
</dbReference>
<dbReference type="InterPro" id="IPR030400">
    <property type="entry name" value="Sedolisin_dom"/>
</dbReference>
<dbReference type="PROSITE" id="PS00138">
    <property type="entry name" value="SUBTILASE_SER"/>
    <property type="match status" value="1"/>
</dbReference>
<dbReference type="EMBL" id="AUZY01009232">
    <property type="protein sequence ID" value="EQD42621.1"/>
    <property type="molecule type" value="Genomic_DNA"/>
</dbReference>
<dbReference type="PROSITE" id="PS51695">
    <property type="entry name" value="SEDOLISIN"/>
    <property type="match status" value="1"/>
</dbReference>
<comment type="caution">
    <text evidence="6">The sequence shown here is derived from an EMBL/GenBank/DDBJ whole genome shotgun (WGS) entry which is preliminary data.</text>
</comment>
<evidence type="ECO:0000256" key="4">
    <source>
        <dbReference type="SAM" id="MobiDB-lite"/>
    </source>
</evidence>
<dbReference type="Pfam" id="PF00082">
    <property type="entry name" value="Peptidase_S8"/>
    <property type="match status" value="1"/>
</dbReference>
<dbReference type="InterPro" id="IPR000209">
    <property type="entry name" value="Peptidase_S8/S53_dom"/>
</dbReference>
<dbReference type="AlphaFoldDB" id="T0Z3W9"/>
<protein>
    <submittedName>
        <fullName evidence="6">Pro-kumamolisin, activation domain family</fullName>
    </submittedName>
</protein>
<dbReference type="SUPFAM" id="SSF52743">
    <property type="entry name" value="Subtilisin-like"/>
    <property type="match status" value="1"/>
</dbReference>
<evidence type="ECO:0000313" key="6">
    <source>
        <dbReference type="EMBL" id="EQD42621.1"/>
    </source>
</evidence>
<evidence type="ECO:0000259" key="5">
    <source>
        <dbReference type="PROSITE" id="PS51695"/>
    </source>
</evidence>
<sequence>ASYDQSGANIENTLDLEMVGSTAPGASIYNVYGPSATYTNLDDALAYILNPNSSVPGLKNVSVVTNSWGGSDQNDSSWYQYLEEAQTRGITVLASSGDSGNNPNSSKWTGTGPEFPSTMAFNDFGVTAVGGTTLVVNDRPGTDPAHYLHIQSQIAWNISAADTSDSGPAGSSGGISSVFSEPSWQKSTEANSVIQGQGRGVPDIAATANNTWMYASSDGSLLQYEVWGTSIASPLVAGLVAEMDAVLTHEGRPPLGFADPSIYAWANRMVAP</sequence>
<evidence type="ECO:0000256" key="2">
    <source>
        <dbReference type="ARBA" id="ARBA00022801"/>
    </source>
</evidence>
<gene>
    <name evidence="6" type="ORF">B1B_13996</name>
</gene>
<keyword evidence="3" id="KW-0720">Serine protease</keyword>
<dbReference type="Gene3D" id="3.40.50.200">
    <property type="entry name" value="Peptidase S8/S53 domain"/>
    <property type="match status" value="1"/>
</dbReference>
<reference evidence="6" key="2">
    <citation type="journal article" date="2014" name="ISME J.">
        <title>Microbial stratification in low pH oxic and suboxic macroscopic growths along an acid mine drainage.</title>
        <authorList>
            <person name="Mendez-Garcia C."/>
            <person name="Mesa V."/>
            <person name="Sprenger R.R."/>
            <person name="Richter M."/>
            <person name="Diez M.S."/>
            <person name="Solano J."/>
            <person name="Bargiela R."/>
            <person name="Golyshina O.V."/>
            <person name="Manteca A."/>
            <person name="Ramos J.L."/>
            <person name="Gallego J.R."/>
            <person name="Llorente I."/>
            <person name="Martins Dos Santos V.A."/>
            <person name="Jensen O.N."/>
            <person name="Pelaez A.I."/>
            <person name="Sanchez J."/>
            <person name="Ferrer M."/>
        </authorList>
    </citation>
    <scope>NUCLEOTIDE SEQUENCE</scope>
</reference>
<accession>T0Z3W9</accession>
<keyword evidence="1" id="KW-0645">Protease</keyword>
<dbReference type="GO" id="GO:0006508">
    <property type="term" value="P:proteolysis"/>
    <property type="evidence" value="ECO:0007669"/>
    <property type="project" value="UniProtKB-KW"/>
</dbReference>
<dbReference type="PANTHER" id="PTHR14218">
    <property type="entry name" value="PROTEASE S8 TRIPEPTIDYL PEPTIDASE I CLN2"/>
    <property type="match status" value="1"/>
</dbReference>